<evidence type="ECO:0000256" key="1">
    <source>
        <dbReference type="ARBA" id="ARBA00004123"/>
    </source>
</evidence>
<dbReference type="GO" id="GO:0051315">
    <property type="term" value="P:attachment of mitotic spindle microtubules to kinetochore"/>
    <property type="evidence" value="ECO:0007669"/>
    <property type="project" value="TreeGrafter"/>
</dbReference>
<organism evidence="5 6">
    <name type="scientific">Spirodela intermedia</name>
    <name type="common">Intermediate duckweed</name>
    <dbReference type="NCBI Taxonomy" id="51605"/>
    <lineage>
        <taxon>Eukaryota</taxon>
        <taxon>Viridiplantae</taxon>
        <taxon>Streptophyta</taxon>
        <taxon>Embryophyta</taxon>
        <taxon>Tracheophyta</taxon>
        <taxon>Spermatophyta</taxon>
        <taxon>Magnoliopsida</taxon>
        <taxon>Liliopsida</taxon>
        <taxon>Araceae</taxon>
        <taxon>Lemnoideae</taxon>
        <taxon>Spirodela</taxon>
    </lineage>
</organism>
<evidence type="ECO:0000256" key="2">
    <source>
        <dbReference type="ARBA" id="ARBA00010291"/>
    </source>
</evidence>
<dbReference type="PANTHER" id="PTHR16684">
    <property type="entry name" value="CENTROMERE PROTEIN C"/>
    <property type="match status" value="1"/>
</dbReference>
<feature type="compositionally biased region" description="Basic and acidic residues" evidence="4">
    <location>
        <begin position="227"/>
        <end position="249"/>
    </location>
</feature>
<feature type="region of interest" description="Disordered" evidence="4">
    <location>
        <begin position="211"/>
        <end position="304"/>
    </location>
</feature>
<keyword evidence="3" id="KW-0539">Nucleus</keyword>
<gene>
    <name evidence="5" type="ORF">SI8410_09013752</name>
</gene>
<dbReference type="InterPro" id="IPR028386">
    <property type="entry name" value="CENP-C/Mif2/cnp3"/>
</dbReference>
<comment type="subcellular location">
    <subcellularLocation>
        <location evidence="1">Nucleus</location>
    </subcellularLocation>
</comment>
<dbReference type="GO" id="GO:0019237">
    <property type="term" value="F:centromeric DNA binding"/>
    <property type="evidence" value="ECO:0007669"/>
    <property type="project" value="InterPro"/>
</dbReference>
<proteinExistence type="inferred from homology"/>
<dbReference type="Proteomes" id="UP000663760">
    <property type="component" value="Chromosome 9"/>
</dbReference>
<sequence length="385" mass="41300">MTGLMIIVQDIPLLLTSQMMLSPLALKPALEIRHVEDIIVEPLVANEADRANQELHLETLISDTTGTLSGMVGDRFPCDTTIDNGTNRHALETGAITTEKARDLLINSSSTIHPSLPTPTSITLAHAKGLHCQSDGIADPCTEGVSVLDSANVIVPTVIDFSSEDENDGVDPEEFITSEADCQDEDLPLGPVNSNTITTSARVLADKVPIDTTLGNSGNAESLEIGDSTKDKADDVQEGHASNGKEHSSIDGVSNVPVGGCSGNSSVLHEHNTEENQTSVSSSLEVEAPQRRQSKQRKAARRQSLADAGTAWQCGVRRSTRIRTKPLAHWRGERLLYARIHDTLPTVIGLKYASPAKGGQEAPVLRVKSYVSEEYADLVQKVALH</sequence>
<name>A0A7I8L1I5_SPIIN</name>
<evidence type="ECO:0000256" key="3">
    <source>
        <dbReference type="ARBA" id="ARBA00023242"/>
    </source>
</evidence>
<evidence type="ECO:0000256" key="4">
    <source>
        <dbReference type="SAM" id="MobiDB-lite"/>
    </source>
</evidence>
<evidence type="ECO:0000313" key="5">
    <source>
        <dbReference type="EMBL" id="CAA7403074.1"/>
    </source>
</evidence>
<comment type="similarity">
    <text evidence="2">Belongs to the CENP-C/MIF2 family.</text>
</comment>
<feature type="compositionally biased region" description="Basic residues" evidence="4">
    <location>
        <begin position="292"/>
        <end position="301"/>
    </location>
</feature>
<dbReference type="EMBL" id="LR746272">
    <property type="protein sequence ID" value="CAA7403074.1"/>
    <property type="molecule type" value="Genomic_DNA"/>
</dbReference>
<evidence type="ECO:0000313" key="6">
    <source>
        <dbReference type="Proteomes" id="UP000663760"/>
    </source>
</evidence>
<dbReference type="OrthoDB" id="1939643at2759"/>
<keyword evidence="6" id="KW-1185">Reference proteome</keyword>
<reference evidence="5" key="1">
    <citation type="submission" date="2020-02" db="EMBL/GenBank/DDBJ databases">
        <authorList>
            <person name="Scholz U."/>
            <person name="Mascher M."/>
            <person name="Fiebig A."/>
        </authorList>
    </citation>
    <scope>NUCLEOTIDE SEQUENCE</scope>
</reference>
<protein>
    <submittedName>
        <fullName evidence="5">Uncharacterized protein</fullName>
    </submittedName>
</protein>
<accession>A0A7I8L1I5</accession>
<dbReference type="GO" id="GO:0000776">
    <property type="term" value="C:kinetochore"/>
    <property type="evidence" value="ECO:0007669"/>
    <property type="project" value="InterPro"/>
</dbReference>
<dbReference type="GO" id="GO:0051455">
    <property type="term" value="P:spindle attachment to meiosis I kinetochore"/>
    <property type="evidence" value="ECO:0007669"/>
    <property type="project" value="TreeGrafter"/>
</dbReference>
<feature type="compositionally biased region" description="Polar residues" evidence="4">
    <location>
        <begin position="275"/>
        <end position="284"/>
    </location>
</feature>
<dbReference type="PANTHER" id="PTHR16684:SF11">
    <property type="entry name" value="CENTROMERE PROTEIN C"/>
    <property type="match status" value="1"/>
</dbReference>
<dbReference type="GO" id="GO:0051382">
    <property type="term" value="P:kinetochore assembly"/>
    <property type="evidence" value="ECO:0007669"/>
    <property type="project" value="InterPro"/>
</dbReference>
<dbReference type="AlphaFoldDB" id="A0A7I8L1I5"/>
<dbReference type="GO" id="GO:0005634">
    <property type="term" value="C:nucleus"/>
    <property type="evidence" value="ECO:0007669"/>
    <property type="project" value="UniProtKB-SubCell"/>
</dbReference>